<sequence length="146" mass="16486">MDFNEKCSRLLNDKEYNQFGESDQCGNDYEKCGFDAVGRINDEFRDVQKGINGATRYVGYLQLGELNNGEIIDMEPFGDELCKSIYGCGVKGEHCECEPGYCNADPAGGSLYCYEDEAMKARIYMDKDDLSCDDNYSDKADNQIFM</sequence>
<reference evidence="2" key="1">
    <citation type="submission" date="2022-11" db="UniProtKB">
        <authorList>
            <consortium name="WormBaseParasite"/>
        </authorList>
    </citation>
    <scope>IDENTIFICATION</scope>
</reference>
<evidence type="ECO:0000313" key="2">
    <source>
        <dbReference type="WBParaSite" id="ES5_v2.g30571.t1"/>
    </source>
</evidence>
<dbReference type="Proteomes" id="UP000887579">
    <property type="component" value="Unplaced"/>
</dbReference>
<organism evidence="1 2">
    <name type="scientific">Panagrolaimus sp. ES5</name>
    <dbReference type="NCBI Taxonomy" id="591445"/>
    <lineage>
        <taxon>Eukaryota</taxon>
        <taxon>Metazoa</taxon>
        <taxon>Ecdysozoa</taxon>
        <taxon>Nematoda</taxon>
        <taxon>Chromadorea</taxon>
        <taxon>Rhabditida</taxon>
        <taxon>Tylenchina</taxon>
        <taxon>Panagrolaimomorpha</taxon>
        <taxon>Panagrolaimoidea</taxon>
        <taxon>Panagrolaimidae</taxon>
        <taxon>Panagrolaimus</taxon>
    </lineage>
</organism>
<evidence type="ECO:0000313" key="1">
    <source>
        <dbReference type="Proteomes" id="UP000887579"/>
    </source>
</evidence>
<accession>A0AC34GLP2</accession>
<dbReference type="WBParaSite" id="ES5_v2.g30571.t1">
    <property type="protein sequence ID" value="ES5_v2.g30571.t1"/>
    <property type="gene ID" value="ES5_v2.g30571"/>
</dbReference>
<proteinExistence type="predicted"/>
<name>A0AC34GLP2_9BILA</name>
<protein>
    <submittedName>
        <fullName evidence="2">Uncharacterized protein</fullName>
    </submittedName>
</protein>